<gene>
    <name evidence="2" type="primary">hmuT</name>
    <name evidence="2" type="ORF">Mal52_17320</name>
</gene>
<proteinExistence type="predicted"/>
<dbReference type="EMBL" id="CP036276">
    <property type="protein sequence ID" value="QDU43260.1"/>
    <property type="molecule type" value="Genomic_DNA"/>
</dbReference>
<reference evidence="2 3" key="1">
    <citation type="submission" date="2019-02" db="EMBL/GenBank/DDBJ databases">
        <title>Deep-cultivation of Planctomycetes and their phenomic and genomic characterization uncovers novel biology.</title>
        <authorList>
            <person name="Wiegand S."/>
            <person name="Jogler M."/>
            <person name="Boedeker C."/>
            <person name="Pinto D."/>
            <person name="Vollmers J."/>
            <person name="Rivas-Marin E."/>
            <person name="Kohn T."/>
            <person name="Peeters S.H."/>
            <person name="Heuer A."/>
            <person name="Rast P."/>
            <person name="Oberbeckmann S."/>
            <person name="Bunk B."/>
            <person name="Jeske O."/>
            <person name="Meyerdierks A."/>
            <person name="Storesund J.E."/>
            <person name="Kallscheuer N."/>
            <person name="Luecker S."/>
            <person name="Lage O.M."/>
            <person name="Pohl T."/>
            <person name="Merkel B.J."/>
            <person name="Hornburger P."/>
            <person name="Mueller R.-W."/>
            <person name="Bruemmer F."/>
            <person name="Labrenz M."/>
            <person name="Spormann A.M."/>
            <person name="Op den Camp H."/>
            <person name="Overmann J."/>
            <person name="Amann R."/>
            <person name="Jetten M.S.M."/>
            <person name="Mascher T."/>
            <person name="Medema M.H."/>
            <person name="Devos D.P."/>
            <person name="Kaster A.-K."/>
            <person name="Ovreas L."/>
            <person name="Rohde M."/>
            <person name="Galperin M.Y."/>
            <person name="Jogler C."/>
        </authorList>
    </citation>
    <scope>NUCLEOTIDE SEQUENCE [LARGE SCALE GENOMIC DNA]</scope>
    <source>
        <strain evidence="2 3">Mal52</strain>
    </source>
</reference>
<evidence type="ECO:0000313" key="2">
    <source>
        <dbReference type="EMBL" id="QDU43260.1"/>
    </source>
</evidence>
<dbReference type="InterPro" id="IPR002491">
    <property type="entry name" value="ABC_transptr_periplasmic_BD"/>
</dbReference>
<accession>A0A517ZL94</accession>
<dbReference type="Gene3D" id="3.40.50.1980">
    <property type="entry name" value="Nitrogenase molybdenum iron protein domain"/>
    <property type="match status" value="2"/>
</dbReference>
<evidence type="ECO:0000313" key="3">
    <source>
        <dbReference type="Proteomes" id="UP000319383"/>
    </source>
</evidence>
<dbReference type="PANTHER" id="PTHR42860:SF1">
    <property type="entry name" value="VITAMIN B12-BINDING PROTEIN"/>
    <property type="match status" value="1"/>
</dbReference>
<dbReference type="PANTHER" id="PTHR42860">
    <property type="entry name" value="VITAMIN B12-BINDING PROTEIN"/>
    <property type="match status" value="1"/>
</dbReference>
<protein>
    <submittedName>
        <fullName evidence="2">Hemin-binding periplasmic protein HmuT</fullName>
    </submittedName>
</protein>
<dbReference type="AlphaFoldDB" id="A0A517ZL94"/>
<sequence length="332" mass="36706">MLSFVLSNKQKMIPHQTPSDNLIMPEHRIISLIASATEIVAALGCENRLVGRSHECDYPPAVEQLPACSEAKLDVNGTSRQIDDRVKAILRDAVSVYRVFPEMLEELQPSVVITQTQCEVCAVSLKDVEAAVCEMVSSQPNIVALEPNWLKDVWSDIRAVATAIDVPQQGEELIASAQQRLADLESRTTSLPHKPTIACIEWIDPLMAAGNWVPELVTIAGGTNLFGTAGEHSPWMTWEELFQADPEVIAILPCGFDIPRAREEMPVLTDKPQWSQLQAVQNGRVYVTDGNQYFNRPGPRLVESAEIFAEILHPDTFDFGHAGSGWQQLEDA</sequence>
<name>A0A517ZL94_9PLAN</name>
<dbReference type="Proteomes" id="UP000319383">
    <property type="component" value="Chromosome"/>
</dbReference>
<feature type="domain" description="Fe/B12 periplasmic-binding" evidence="1">
    <location>
        <begin position="28"/>
        <end position="316"/>
    </location>
</feature>
<dbReference type="KEGG" id="sdyn:Mal52_17320"/>
<dbReference type="CDD" id="cd01144">
    <property type="entry name" value="BtuF"/>
    <property type="match status" value="1"/>
</dbReference>
<dbReference type="PROSITE" id="PS50983">
    <property type="entry name" value="FE_B12_PBP"/>
    <property type="match status" value="1"/>
</dbReference>
<evidence type="ECO:0000259" key="1">
    <source>
        <dbReference type="PROSITE" id="PS50983"/>
    </source>
</evidence>
<dbReference type="InterPro" id="IPR051030">
    <property type="entry name" value="Vitamin_B12-ABC_binding"/>
</dbReference>
<dbReference type="SUPFAM" id="SSF53807">
    <property type="entry name" value="Helical backbone' metal receptor"/>
    <property type="match status" value="1"/>
</dbReference>
<keyword evidence="3" id="KW-1185">Reference proteome</keyword>
<dbReference type="Pfam" id="PF01497">
    <property type="entry name" value="Peripla_BP_2"/>
    <property type="match status" value="1"/>
</dbReference>
<organism evidence="2 3">
    <name type="scientific">Symmachiella dynata</name>
    <dbReference type="NCBI Taxonomy" id="2527995"/>
    <lineage>
        <taxon>Bacteria</taxon>
        <taxon>Pseudomonadati</taxon>
        <taxon>Planctomycetota</taxon>
        <taxon>Planctomycetia</taxon>
        <taxon>Planctomycetales</taxon>
        <taxon>Planctomycetaceae</taxon>
        <taxon>Symmachiella</taxon>
    </lineage>
</organism>